<protein>
    <submittedName>
        <fullName evidence="1">Uncharacterized protein</fullName>
    </submittedName>
</protein>
<gene>
    <name evidence="1" type="ORF">AM571_CH03273</name>
</gene>
<dbReference type="Proteomes" id="UP000185109">
    <property type="component" value="Chromosome"/>
</dbReference>
<proteinExistence type="predicted"/>
<name>A0A1L5P796_RHIET</name>
<dbReference type="EMBL" id="CP017241">
    <property type="protein sequence ID" value="APO76067.1"/>
    <property type="molecule type" value="Genomic_DNA"/>
</dbReference>
<dbReference type="AlphaFoldDB" id="A0A1L5P796"/>
<sequence length="72" mass="7596">MQGPPESNGDWSNYKPHGELSMTVTNPVAIEQFEIGGVYRLTFEKAGASGEGITGEALQRTASGVVPKVTCV</sequence>
<organism evidence="1 2">
    <name type="scientific">Rhizobium etli 8C-3</name>
    <dbReference type="NCBI Taxonomy" id="538025"/>
    <lineage>
        <taxon>Bacteria</taxon>
        <taxon>Pseudomonadati</taxon>
        <taxon>Pseudomonadota</taxon>
        <taxon>Alphaproteobacteria</taxon>
        <taxon>Hyphomicrobiales</taxon>
        <taxon>Rhizobiaceae</taxon>
        <taxon>Rhizobium/Agrobacterium group</taxon>
        <taxon>Rhizobium</taxon>
    </lineage>
</organism>
<reference evidence="1 2" key="1">
    <citation type="submission" date="2016-09" db="EMBL/GenBank/DDBJ databases">
        <title>The complete genome sequences of Rhizobium gallicum, symbiovars gallicum and phaseoli, symbionts associated to common bean (Phaseolus vulgaris).</title>
        <authorList>
            <person name="Bustos P."/>
            <person name="Santamaria R.I."/>
            <person name="Perez-Carrascal O.M."/>
            <person name="Juarez S."/>
            <person name="Lozano L."/>
            <person name="Martinez-Flores I."/>
            <person name="Martinez-Romero E."/>
            <person name="Cevallos M."/>
            <person name="Romero D."/>
            <person name="Davila G."/>
            <person name="Gonzalez V."/>
        </authorList>
    </citation>
    <scope>NUCLEOTIDE SEQUENCE [LARGE SCALE GENOMIC DNA]</scope>
    <source>
        <strain evidence="1 2">8C-3</strain>
    </source>
</reference>
<accession>A0A1L5P796</accession>
<evidence type="ECO:0000313" key="2">
    <source>
        <dbReference type="Proteomes" id="UP000185109"/>
    </source>
</evidence>
<evidence type="ECO:0000313" key="1">
    <source>
        <dbReference type="EMBL" id="APO76067.1"/>
    </source>
</evidence>